<keyword evidence="4" id="KW-1185">Reference proteome</keyword>
<dbReference type="Gene3D" id="1.10.260.40">
    <property type="entry name" value="lambda repressor-like DNA-binding domains"/>
    <property type="match status" value="1"/>
</dbReference>
<comment type="caution">
    <text evidence="3">The sequence shown here is derived from an EMBL/GenBank/DDBJ whole genome shotgun (WGS) entry which is preliminary data.</text>
</comment>
<dbReference type="CDD" id="cd00093">
    <property type="entry name" value="HTH_XRE"/>
    <property type="match status" value="1"/>
</dbReference>
<dbReference type="AlphaFoldDB" id="A0A150WHB5"/>
<dbReference type="InterPro" id="IPR010982">
    <property type="entry name" value="Lambda_DNA-bd_dom_sf"/>
</dbReference>
<dbReference type="Proteomes" id="UP000075320">
    <property type="component" value="Unassembled WGS sequence"/>
</dbReference>
<name>A0A150WHB5_BDEBC</name>
<evidence type="ECO:0000259" key="2">
    <source>
        <dbReference type="PROSITE" id="PS50943"/>
    </source>
</evidence>
<dbReference type="Pfam" id="PF01381">
    <property type="entry name" value="HTH_3"/>
    <property type="match status" value="1"/>
</dbReference>
<dbReference type="SMART" id="SM00530">
    <property type="entry name" value="HTH_XRE"/>
    <property type="match status" value="1"/>
</dbReference>
<dbReference type="RefSeq" id="WP_061836129.1">
    <property type="nucleotide sequence ID" value="NZ_LUKE01000004.1"/>
</dbReference>
<reference evidence="3 4" key="1">
    <citation type="submission" date="2016-03" db="EMBL/GenBank/DDBJ databases">
        <authorList>
            <person name="Ploux O."/>
        </authorList>
    </citation>
    <scope>NUCLEOTIDE SEQUENCE [LARGE SCALE GENOMIC DNA]</scope>
    <source>
        <strain evidence="3 4">R0</strain>
    </source>
</reference>
<dbReference type="SUPFAM" id="SSF47413">
    <property type="entry name" value="lambda repressor-like DNA-binding domains"/>
    <property type="match status" value="1"/>
</dbReference>
<organism evidence="3 4">
    <name type="scientific">Bdellovibrio bacteriovorus</name>
    <dbReference type="NCBI Taxonomy" id="959"/>
    <lineage>
        <taxon>Bacteria</taxon>
        <taxon>Pseudomonadati</taxon>
        <taxon>Bdellovibrionota</taxon>
        <taxon>Bdellovibrionia</taxon>
        <taxon>Bdellovibrionales</taxon>
        <taxon>Pseudobdellovibrionaceae</taxon>
        <taxon>Bdellovibrio</taxon>
    </lineage>
</organism>
<dbReference type="GO" id="GO:0003677">
    <property type="term" value="F:DNA binding"/>
    <property type="evidence" value="ECO:0007669"/>
    <property type="project" value="UniProtKB-KW"/>
</dbReference>
<feature type="domain" description="HTH cro/C1-type" evidence="2">
    <location>
        <begin position="11"/>
        <end position="66"/>
    </location>
</feature>
<dbReference type="PROSITE" id="PS50943">
    <property type="entry name" value="HTH_CROC1"/>
    <property type="match status" value="1"/>
</dbReference>
<dbReference type="PANTHER" id="PTHR46558:SF4">
    <property type="entry name" value="DNA-BIDING PHAGE PROTEIN"/>
    <property type="match status" value="1"/>
</dbReference>
<proteinExistence type="predicted"/>
<protein>
    <submittedName>
        <fullName evidence="3">Transcriptional regulator</fullName>
    </submittedName>
</protein>
<evidence type="ECO:0000256" key="1">
    <source>
        <dbReference type="ARBA" id="ARBA00023125"/>
    </source>
</evidence>
<keyword evidence="1" id="KW-0238">DNA-binding</keyword>
<accession>A0A150WHB5</accession>
<dbReference type="InterPro" id="IPR001387">
    <property type="entry name" value="Cro/C1-type_HTH"/>
</dbReference>
<dbReference type="OrthoDB" id="5296175at2"/>
<evidence type="ECO:0000313" key="4">
    <source>
        <dbReference type="Proteomes" id="UP000075320"/>
    </source>
</evidence>
<sequence>MRQKNMLADFLKQKRVAAGLSQRDVADKLGYSTPQFISNWERGVSHPPINALKKLGELYKVSAEDLFEVTLNATIQEVTQDLRRKFASSRAR</sequence>
<evidence type="ECO:0000313" key="3">
    <source>
        <dbReference type="EMBL" id="KYG63053.1"/>
    </source>
</evidence>
<gene>
    <name evidence="3" type="ORF">AZI86_15140</name>
</gene>
<dbReference type="PANTHER" id="PTHR46558">
    <property type="entry name" value="TRACRIPTIONAL REGULATORY PROTEIN-RELATED-RELATED"/>
    <property type="match status" value="1"/>
</dbReference>
<dbReference type="EMBL" id="LUKE01000004">
    <property type="protein sequence ID" value="KYG63053.1"/>
    <property type="molecule type" value="Genomic_DNA"/>
</dbReference>